<dbReference type="EMBL" id="JBHRSV010000016">
    <property type="protein sequence ID" value="MFC2926094.1"/>
    <property type="molecule type" value="Genomic_DNA"/>
</dbReference>
<reference evidence="2" key="1">
    <citation type="journal article" date="2019" name="Int. J. Syst. Evol. Microbiol.">
        <title>The Global Catalogue of Microorganisms (GCM) 10K type strain sequencing project: providing services to taxonomists for standard genome sequencing and annotation.</title>
        <authorList>
            <consortium name="The Broad Institute Genomics Platform"/>
            <consortium name="The Broad Institute Genome Sequencing Center for Infectious Disease"/>
            <person name="Wu L."/>
            <person name="Ma J."/>
        </authorList>
    </citation>
    <scope>NUCLEOTIDE SEQUENCE [LARGE SCALE GENOMIC DNA]</scope>
    <source>
        <strain evidence="2">KCTC 52487</strain>
    </source>
</reference>
<dbReference type="Proteomes" id="UP001595379">
    <property type="component" value="Unassembled WGS sequence"/>
</dbReference>
<sequence length="298" mass="33870">MRELDLRNLDQRGLVLHFGTPAHSISTTTFATALEEFENAARAAARLASPEYDFELYIEAIAPGTFRALVREKRKETLLAGRKLLGGVALALISAIIYDRYFDGEIVTITDNFVVIERGDDRVVMPRDVYEKYNEAADAEELEEPIRKFVASVQADEEVQYFALSDDINQPAPIEIPRNDLARITRPPSRLTETEDAKRTRTLKREMVGVIKAVFERGHRKWQFVWNGQKISAPIIDESFFDKLESREIYFAQGDGLIVDLIVSEQKLPGLELWQQIDHKIVKVHDAVHAAPPLKLPL</sequence>
<gene>
    <name evidence="1" type="ORF">ACFOOR_08245</name>
</gene>
<protein>
    <submittedName>
        <fullName evidence="1">Uncharacterized protein</fullName>
    </submittedName>
</protein>
<name>A0ABV6ZXI3_9PROT</name>
<evidence type="ECO:0000313" key="1">
    <source>
        <dbReference type="EMBL" id="MFC2926094.1"/>
    </source>
</evidence>
<accession>A0ABV6ZXI3</accession>
<dbReference type="RefSeq" id="WP_343164414.1">
    <property type="nucleotide sequence ID" value="NZ_JBHRSV010000016.1"/>
</dbReference>
<keyword evidence="2" id="KW-1185">Reference proteome</keyword>
<proteinExistence type="predicted"/>
<organism evidence="1 2">
    <name type="scientific">Hyphobacterium vulgare</name>
    <dbReference type="NCBI Taxonomy" id="1736751"/>
    <lineage>
        <taxon>Bacteria</taxon>
        <taxon>Pseudomonadati</taxon>
        <taxon>Pseudomonadota</taxon>
        <taxon>Alphaproteobacteria</taxon>
        <taxon>Maricaulales</taxon>
        <taxon>Maricaulaceae</taxon>
        <taxon>Hyphobacterium</taxon>
    </lineage>
</organism>
<comment type="caution">
    <text evidence="1">The sequence shown here is derived from an EMBL/GenBank/DDBJ whole genome shotgun (WGS) entry which is preliminary data.</text>
</comment>
<evidence type="ECO:0000313" key="2">
    <source>
        <dbReference type="Proteomes" id="UP001595379"/>
    </source>
</evidence>